<keyword evidence="2" id="KW-1185">Reference proteome</keyword>
<sequence length="151" mass="17845">MHWMQSVKRMSNNHQVVKPDEIDNTFLKLVHRFRTTRNSIEFFRTGKELLTFFPNCKKWLQWWLQPGVSSMVAKRDGMMLMDFYDHNIRPHYGNKPKKPTKKYATLYEINDGRAPDNNTALFGTKKRKQEVVLISDAEEDGKRKAKKAKTP</sequence>
<reference evidence="1 2" key="1">
    <citation type="submission" date="2022-11" db="EMBL/GenBank/DDBJ databases">
        <title>Mucor velutinosus strain NIH1002 WGS.</title>
        <authorList>
            <person name="Subramanian P."/>
            <person name="Mullikin J.C."/>
            <person name="Segre J.A."/>
            <person name="Zelazny A.M."/>
        </authorList>
    </citation>
    <scope>NUCLEOTIDE SEQUENCE [LARGE SCALE GENOMIC DNA]</scope>
    <source>
        <strain evidence="1 2">NIH1002</strain>
    </source>
</reference>
<dbReference type="RefSeq" id="XP_064679926.1">
    <property type="nucleotide sequence ID" value="XM_064831013.1"/>
</dbReference>
<name>A0AAN7HS41_9FUNG</name>
<organism evidence="1 2">
    <name type="scientific">Mucor velutinosus</name>
    <dbReference type="NCBI Taxonomy" id="708070"/>
    <lineage>
        <taxon>Eukaryota</taxon>
        <taxon>Fungi</taxon>
        <taxon>Fungi incertae sedis</taxon>
        <taxon>Mucoromycota</taxon>
        <taxon>Mucoromycotina</taxon>
        <taxon>Mucoromycetes</taxon>
        <taxon>Mucorales</taxon>
        <taxon>Mucorineae</taxon>
        <taxon>Mucoraceae</taxon>
        <taxon>Mucor</taxon>
    </lineage>
</organism>
<protein>
    <submittedName>
        <fullName evidence="1">Uncharacterized protein</fullName>
    </submittedName>
</protein>
<comment type="caution">
    <text evidence="1">The sequence shown here is derived from an EMBL/GenBank/DDBJ whole genome shotgun (WGS) entry which is preliminary data.</text>
</comment>
<proteinExistence type="predicted"/>
<dbReference type="GeneID" id="89955514"/>
<dbReference type="Proteomes" id="UP001304243">
    <property type="component" value="Unassembled WGS sequence"/>
</dbReference>
<dbReference type="AlphaFoldDB" id="A0AAN7HS41"/>
<dbReference type="EMBL" id="JASEJX010000018">
    <property type="protein sequence ID" value="KAK4513260.1"/>
    <property type="molecule type" value="Genomic_DNA"/>
</dbReference>
<gene>
    <name evidence="1" type="ORF">ATC70_011828</name>
</gene>
<accession>A0AAN7HS41</accession>
<evidence type="ECO:0000313" key="1">
    <source>
        <dbReference type="EMBL" id="KAK4513260.1"/>
    </source>
</evidence>
<evidence type="ECO:0000313" key="2">
    <source>
        <dbReference type="Proteomes" id="UP001304243"/>
    </source>
</evidence>